<keyword evidence="2 6" id="KW-0963">Cytoplasm</keyword>
<dbReference type="Proteomes" id="UP000075883">
    <property type="component" value="Unassembled WGS sequence"/>
</dbReference>
<sequence>MSRYVQRPENALKRANEFIDVGKKARALDTLQEVFRAKKWNYNWSESVIEPVMFKYLDLCVELKKSHIAKEGLFQYRNMFQLVNVGSLENVIRGYLKMAEERTEQAQQQSSQAILDIDDLDNLATPESILMSAVCGEDAQDRSDRTILLPWVKFLWESYCQCLELLKVNSHCETLYHDIARMAFQFCLKYNRKMEFRKLCEKLRKHLEDISKVSSQTANVSISKPETQQLNLETRLHQLDSAIQMELWQEAYKAIEDIHGLMAMSKKTPLPKTMALYYTKLAMVFWKAGNQLFHASALLKLFQLSRDMKKNVTAEEIQRMTTHVLIATLAIPLPSAHPEFDRFIETDKSPMEKAQRLAFLLGLQQSPSRALLLKELLRLNVLQLAAPQFRHLYHLLEVEFDPLNLCDQVQKIVDDIEADPNSVYGQYVQALKDVTLVRLVRQISQVYQTIEFPRLLELAKFADYHHLERILVDCVRHNDMQITIDHRNGCVHFGTDLSESQREDHPDGPTLQSMPSEQIRSQLVNMSVVLHRAIATIDPNRKKEERERLRAQMVRQYEENADKEHQRILQRQKKIEDRKEYIERMNQEREEEELRQQEEQARMLKLAEQRRLEAENEERERKRHENELQMMKERNMKEKIEQIKQTATGQKLLKKLDEEEIRKLNTEEIAAREAEERMKERKAHDNNLKTQEKKVDYFERAKRLEEIPLIEKYLQERSVQDKEFWEKQEAARIEAAITERKNAEACQERLKRMLPDRDVYWQQLKNERGNQFAEKLKQFNLALEEERKRRLADRVVKRREERRMKWLKEKEEERRRIEEEIRKQKEEADRIERERRAEERRIADEKNRLLAEKQLAIAEEVERRRREELEQMKEADGRRDRRGAGGAAESKPEENWRRGPATAATNPAASSDEPKKNVWQASGRYGPGPRERGGESGAKDKWRSGPEDHEKDGGARDGGGMRRGGEMRRGQDDRGPIRRAGPGDDRGEREDRGPIRRGGGGGAPPAAGGPRRGDDRPGGGFNRDRRDDRRDDRGPRGGDRDNNWRRGPAESNDENRRGPAQRDEGRQDTWRTTRQEAAPKPKEERPQREPRPQENVPPRSNAGPDDEGWTDVKHR</sequence>
<name>A0A182MNU8_9DIPT</name>
<organism evidence="9 10">
    <name type="scientific">Anopheles culicifacies</name>
    <dbReference type="NCBI Taxonomy" id="139723"/>
    <lineage>
        <taxon>Eukaryota</taxon>
        <taxon>Metazoa</taxon>
        <taxon>Ecdysozoa</taxon>
        <taxon>Arthropoda</taxon>
        <taxon>Hexapoda</taxon>
        <taxon>Insecta</taxon>
        <taxon>Pterygota</taxon>
        <taxon>Neoptera</taxon>
        <taxon>Endopterygota</taxon>
        <taxon>Diptera</taxon>
        <taxon>Nematocera</taxon>
        <taxon>Culicoidea</taxon>
        <taxon>Culicidae</taxon>
        <taxon>Anophelinae</taxon>
        <taxon>Anopheles</taxon>
        <taxon>culicifacies species complex</taxon>
    </lineage>
</organism>
<dbReference type="InterPro" id="IPR054711">
    <property type="entry name" value="eIF3a_PCI_TPR-like"/>
</dbReference>
<dbReference type="GO" id="GO:0033290">
    <property type="term" value="C:eukaryotic 48S preinitiation complex"/>
    <property type="evidence" value="ECO:0007669"/>
    <property type="project" value="UniProtKB-UniRule"/>
</dbReference>
<keyword evidence="10" id="KW-1185">Reference proteome</keyword>
<reference evidence="9" key="2">
    <citation type="submission" date="2020-05" db="UniProtKB">
        <authorList>
            <consortium name="EnsemblMetazoa"/>
        </authorList>
    </citation>
    <scope>IDENTIFICATION</scope>
    <source>
        <strain evidence="9">A-37</strain>
    </source>
</reference>
<dbReference type="InterPro" id="IPR000717">
    <property type="entry name" value="PCI_dom"/>
</dbReference>
<dbReference type="AlphaFoldDB" id="A0A182MNU8"/>
<proteinExistence type="inferred from homology"/>
<dbReference type="EnsemblMetazoa" id="ACUA022759-RA">
    <property type="protein sequence ID" value="ACUA022759-PA"/>
    <property type="gene ID" value="ACUA022759"/>
</dbReference>
<dbReference type="Pfam" id="PF01399">
    <property type="entry name" value="PCI"/>
    <property type="match status" value="1"/>
</dbReference>
<dbReference type="GO" id="GO:0001732">
    <property type="term" value="P:formation of cytoplasmic translation initiation complex"/>
    <property type="evidence" value="ECO:0007669"/>
    <property type="project" value="UniProtKB-UniRule"/>
</dbReference>
<dbReference type="PANTHER" id="PTHR14005:SF0">
    <property type="entry name" value="EUKARYOTIC TRANSLATION INITIATION FACTOR 3 SUBUNIT A"/>
    <property type="match status" value="1"/>
</dbReference>
<dbReference type="Pfam" id="PF22591">
    <property type="entry name" value="eIF3a_PCI_TPR-like"/>
    <property type="match status" value="1"/>
</dbReference>
<dbReference type="STRING" id="139723.A0A182MNU8"/>
<dbReference type="GO" id="GO:0071540">
    <property type="term" value="C:eukaryotic translation initiation factor 3 complex, eIF3e"/>
    <property type="evidence" value="ECO:0007669"/>
    <property type="project" value="TreeGrafter"/>
</dbReference>
<evidence type="ECO:0000256" key="2">
    <source>
        <dbReference type="ARBA" id="ARBA00022490"/>
    </source>
</evidence>
<reference evidence="10" key="1">
    <citation type="submission" date="2013-09" db="EMBL/GenBank/DDBJ databases">
        <title>The Genome Sequence of Anopheles culicifacies species A.</title>
        <authorList>
            <consortium name="The Broad Institute Genomics Platform"/>
            <person name="Neafsey D.E."/>
            <person name="Besansky N."/>
            <person name="Howell P."/>
            <person name="Walton C."/>
            <person name="Young S.K."/>
            <person name="Zeng Q."/>
            <person name="Gargeya S."/>
            <person name="Fitzgerald M."/>
            <person name="Haas B."/>
            <person name="Abouelleil A."/>
            <person name="Allen A.W."/>
            <person name="Alvarado L."/>
            <person name="Arachchi H.M."/>
            <person name="Berlin A.M."/>
            <person name="Chapman S.B."/>
            <person name="Gainer-Dewar J."/>
            <person name="Goldberg J."/>
            <person name="Griggs A."/>
            <person name="Gujja S."/>
            <person name="Hansen M."/>
            <person name="Howarth C."/>
            <person name="Imamovic A."/>
            <person name="Ireland A."/>
            <person name="Larimer J."/>
            <person name="McCowan C."/>
            <person name="Murphy C."/>
            <person name="Pearson M."/>
            <person name="Poon T.W."/>
            <person name="Priest M."/>
            <person name="Roberts A."/>
            <person name="Saif S."/>
            <person name="Shea T."/>
            <person name="Sisk P."/>
            <person name="Sykes S."/>
            <person name="Wortman J."/>
            <person name="Nusbaum C."/>
            <person name="Birren B."/>
        </authorList>
    </citation>
    <scope>NUCLEOTIDE SEQUENCE [LARGE SCALE GENOMIC DNA]</scope>
    <source>
        <strain evidence="10">A-37</strain>
    </source>
</reference>
<comment type="subunit">
    <text evidence="6">Component of the eukaryotic translation initiation factor 3 (eIF-3) complex.</text>
</comment>
<feature type="compositionally biased region" description="Basic and acidic residues" evidence="7">
    <location>
        <begin position="860"/>
        <end position="883"/>
    </location>
</feature>
<dbReference type="InterPro" id="IPR027512">
    <property type="entry name" value="EIF3A"/>
</dbReference>
<dbReference type="PANTHER" id="PTHR14005">
    <property type="entry name" value="EUKARYOTIC TRANSLATION INITIATION FACTOR 3, THETA SUBUNIT"/>
    <property type="match status" value="1"/>
</dbReference>
<protein>
    <recommendedName>
        <fullName evidence="6">Eukaryotic translation initiation factor 3 subunit A</fullName>
        <shortName evidence="6">eIF3a</shortName>
    </recommendedName>
    <alternativeName>
        <fullName evidence="6">Eukaryotic translation initiation factor 3 subunit 10</fullName>
    </alternativeName>
</protein>
<dbReference type="GO" id="GO:0002188">
    <property type="term" value="P:translation reinitiation"/>
    <property type="evidence" value="ECO:0007669"/>
    <property type="project" value="TreeGrafter"/>
</dbReference>
<feature type="coiled-coil region" evidence="6">
    <location>
        <begin position="546"/>
        <end position="641"/>
    </location>
</feature>
<dbReference type="PROSITE" id="PS50250">
    <property type="entry name" value="PCI"/>
    <property type="match status" value="1"/>
</dbReference>
<evidence type="ECO:0000313" key="9">
    <source>
        <dbReference type="EnsemblMetazoa" id="ACUA022759-PA"/>
    </source>
</evidence>
<evidence type="ECO:0000259" key="8">
    <source>
        <dbReference type="PROSITE" id="PS50250"/>
    </source>
</evidence>
<accession>A0A182MNU8</accession>
<feature type="domain" description="PCI" evidence="8">
    <location>
        <begin position="317"/>
        <end position="498"/>
    </location>
</feature>
<dbReference type="Gene3D" id="4.10.860.10">
    <property type="entry name" value="UVR domain"/>
    <property type="match status" value="1"/>
</dbReference>
<evidence type="ECO:0000256" key="1">
    <source>
        <dbReference type="ARBA" id="ARBA00004496"/>
    </source>
</evidence>
<evidence type="ECO:0000256" key="4">
    <source>
        <dbReference type="ARBA" id="ARBA00022884"/>
    </source>
</evidence>
<feature type="compositionally biased region" description="Basic and acidic residues" evidence="7">
    <location>
        <begin position="929"/>
        <end position="994"/>
    </location>
</feature>
<dbReference type="Gene3D" id="1.25.40.860">
    <property type="match status" value="2"/>
</dbReference>
<feature type="compositionally biased region" description="Low complexity" evidence="7">
    <location>
        <begin position="900"/>
        <end position="911"/>
    </location>
</feature>
<feature type="region of interest" description="Disordered" evidence="7">
    <location>
        <begin position="811"/>
        <end position="1115"/>
    </location>
</feature>
<keyword evidence="3 6" id="KW-0396">Initiation factor</keyword>
<comment type="subcellular location">
    <subcellularLocation>
        <location evidence="1 6">Cytoplasm</location>
    </subcellularLocation>
</comment>
<dbReference type="GO" id="GO:0003729">
    <property type="term" value="F:mRNA binding"/>
    <property type="evidence" value="ECO:0007669"/>
    <property type="project" value="TreeGrafter"/>
</dbReference>
<dbReference type="GO" id="GO:0043614">
    <property type="term" value="C:multi-eIF complex"/>
    <property type="evidence" value="ECO:0007669"/>
    <property type="project" value="TreeGrafter"/>
</dbReference>
<evidence type="ECO:0000313" key="10">
    <source>
        <dbReference type="Proteomes" id="UP000075883"/>
    </source>
</evidence>
<dbReference type="FunFam" id="1.25.40.860:FF:000007">
    <property type="entry name" value="Eukaryotic translation initiation factor 3 subunit A"/>
    <property type="match status" value="1"/>
</dbReference>
<feature type="compositionally biased region" description="Basic and acidic residues" evidence="7">
    <location>
        <begin position="1011"/>
        <end position="1092"/>
    </location>
</feature>
<dbReference type="VEuPathDB" id="VectorBase:ACUA022759"/>
<evidence type="ECO:0000256" key="6">
    <source>
        <dbReference type="HAMAP-Rule" id="MF_03000"/>
    </source>
</evidence>
<dbReference type="EMBL" id="AXCM01003145">
    <property type="status" value="NOT_ANNOTATED_CDS"/>
    <property type="molecule type" value="Genomic_DNA"/>
</dbReference>
<dbReference type="GO" id="GO:0003743">
    <property type="term" value="F:translation initiation factor activity"/>
    <property type="evidence" value="ECO:0007669"/>
    <property type="project" value="UniProtKB-UniRule"/>
</dbReference>
<evidence type="ECO:0000256" key="5">
    <source>
        <dbReference type="ARBA" id="ARBA00022917"/>
    </source>
</evidence>
<dbReference type="GO" id="GO:0016282">
    <property type="term" value="C:eukaryotic 43S preinitiation complex"/>
    <property type="evidence" value="ECO:0007669"/>
    <property type="project" value="UniProtKB-UniRule"/>
</dbReference>
<evidence type="ECO:0000256" key="3">
    <source>
        <dbReference type="ARBA" id="ARBA00022540"/>
    </source>
</evidence>
<dbReference type="GO" id="GO:0071541">
    <property type="term" value="C:eukaryotic translation initiation factor 3 complex, eIF3m"/>
    <property type="evidence" value="ECO:0007669"/>
    <property type="project" value="TreeGrafter"/>
</dbReference>
<comment type="similarity">
    <text evidence="6">Belongs to the eIF-3 subunit A family.</text>
</comment>
<feature type="compositionally biased region" description="Basic and acidic residues" evidence="7">
    <location>
        <begin position="811"/>
        <end position="851"/>
    </location>
</feature>
<dbReference type="FunFam" id="4.10.860.10:FF:000001">
    <property type="entry name" value="Eukaryotic translation initiation factor 3 subunit A"/>
    <property type="match status" value="1"/>
</dbReference>
<keyword evidence="6" id="KW-0175">Coiled coil</keyword>
<keyword evidence="4 6" id="KW-0694">RNA-binding</keyword>
<dbReference type="SMART" id="SM00088">
    <property type="entry name" value="PINT"/>
    <property type="match status" value="1"/>
</dbReference>
<comment type="function">
    <text evidence="6">RNA-binding component of the eukaryotic translation initiation factor 3 (eIF-3) complex, which is involved in protein synthesis of a specialized repertoire of mRNAs and, together with other initiation factors, stimulates binding of mRNA and methionyl-tRNAi to the 40S ribosome. The eIF-3 complex specifically targets and initiates translation of a subset of mRNAs involved in cell proliferation.</text>
</comment>
<dbReference type="HAMAP" id="MF_03000">
    <property type="entry name" value="eIF3a"/>
    <property type="match status" value="1"/>
</dbReference>
<keyword evidence="5 6" id="KW-0648">Protein biosynthesis</keyword>
<evidence type="ECO:0000256" key="7">
    <source>
        <dbReference type="SAM" id="MobiDB-lite"/>
    </source>
</evidence>